<comment type="caution">
    <text evidence="7">The sequence shown here is derived from an EMBL/GenBank/DDBJ whole genome shotgun (WGS) entry which is preliminary data.</text>
</comment>
<dbReference type="GO" id="GO:0004252">
    <property type="term" value="F:serine-type endopeptidase activity"/>
    <property type="evidence" value="ECO:0007669"/>
    <property type="project" value="InterPro"/>
</dbReference>
<reference evidence="7" key="1">
    <citation type="submission" date="2023-05" db="EMBL/GenBank/DDBJ databases">
        <title>Cataloging the Phylogenetic Diversity of Human Bladder Bacteria.</title>
        <authorList>
            <person name="Du J."/>
        </authorList>
    </citation>
    <scope>NUCLEOTIDE SEQUENCE</scope>
    <source>
        <strain evidence="7">UMB9978</strain>
    </source>
</reference>
<dbReference type="PANTHER" id="PTHR43343">
    <property type="entry name" value="PEPTIDASE S12"/>
    <property type="match status" value="1"/>
</dbReference>
<dbReference type="InterPro" id="IPR036034">
    <property type="entry name" value="PDZ_sf"/>
</dbReference>
<evidence type="ECO:0000256" key="2">
    <source>
        <dbReference type="ARBA" id="ARBA00022670"/>
    </source>
</evidence>
<dbReference type="Proteomes" id="UP001240483">
    <property type="component" value="Unassembled WGS sequence"/>
</dbReference>
<dbReference type="PROSITE" id="PS50106">
    <property type="entry name" value="PDZ"/>
    <property type="match status" value="1"/>
</dbReference>
<gene>
    <name evidence="7" type="ORF">QP116_02000</name>
</gene>
<dbReference type="InterPro" id="IPR051201">
    <property type="entry name" value="Chloro_Bact_Ser_Proteases"/>
</dbReference>
<keyword evidence="5" id="KW-0812">Transmembrane</keyword>
<feature type="domain" description="PDZ" evidence="6">
    <location>
        <begin position="400"/>
        <end position="489"/>
    </location>
</feature>
<keyword evidence="2" id="KW-0645">Protease</keyword>
<dbReference type="Gene3D" id="2.30.42.10">
    <property type="match status" value="1"/>
</dbReference>
<dbReference type="PRINTS" id="PR00834">
    <property type="entry name" value="PROTEASES2C"/>
</dbReference>
<feature type="region of interest" description="Disordered" evidence="4">
    <location>
        <begin position="1"/>
        <end position="75"/>
    </location>
</feature>
<dbReference type="PANTHER" id="PTHR43343:SF3">
    <property type="entry name" value="PROTEASE DO-LIKE 8, CHLOROPLASTIC"/>
    <property type="match status" value="1"/>
</dbReference>
<dbReference type="Gene3D" id="2.40.10.10">
    <property type="entry name" value="Trypsin-like serine proteases"/>
    <property type="match status" value="2"/>
</dbReference>
<organism evidence="7 8">
    <name type="scientific">Pseudoglutamicibacter cumminsii</name>
    <dbReference type="NCBI Taxonomy" id="156979"/>
    <lineage>
        <taxon>Bacteria</taxon>
        <taxon>Bacillati</taxon>
        <taxon>Actinomycetota</taxon>
        <taxon>Actinomycetes</taxon>
        <taxon>Micrococcales</taxon>
        <taxon>Micrococcaceae</taxon>
        <taxon>Pseudoglutamicibacter</taxon>
    </lineage>
</organism>
<evidence type="ECO:0000256" key="1">
    <source>
        <dbReference type="ARBA" id="ARBA00010541"/>
    </source>
</evidence>
<evidence type="ECO:0000256" key="3">
    <source>
        <dbReference type="ARBA" id="ARBA00022801"/>
    </source>
</evidence>
<dbReference type="EMBL" id="JASODW010000001">
    <property type="protein sequence ID" value="MDK6274527.1"/>
    <property type="molecule type" value="Genomic_DNA"/>
</dbReference>
<dbReference type="AlphaFoldDB" id="A0AAP4FG57"/>
<evidence type="ECO:0000313" key="7">
    <source>
        <dbReference type="EMBL" id="MDK6274527.1"/>
    </source>
</evidence>
<evidence type="ECO:0000313" key="8">
    <source>
        <dbReference type="Proteomes" id="UP001240483"/>
    </source>
</evidence>
<accession>A0AAP4FG57</accession>
<dbReference type="SUPFAM" id="SSF50494">
    <property type="entry name" value="Trypsin-like serine proteases"/>
    <property type="match status" value="1"/>
</dbReference>
<evidence type="ECO:0000256" key="5">
    <source>
        <dbReference type="SAM" id="Phobius"/>
    </source>
</evidence>
<comment type="similarity">
    <text evidence="1">Belongs to the peptidase S1C family.</text>
</comment>
<dbReference type="Pfam" id="PF13180">
    <property type="entry name" value="PDZ_2"/>
    <property type="match status" value="1"/>
</dbReference>
<sequence>MSHPHPENEHTDTTRYNATPPTPGENAFQQAPPPPLEYGPLKDGPLEDGTQQHPQLHPQTQQQHTQHQPTPHQPQYEATFSAQQHQPSNLMYGAAQNQSATEQSEKKSSRRPGWGIVAGALIVGAIAGGGAGAGVLALNNGNNATQNPGVQQEVRDQIVANPKTATTVSHAAQSAMPSVVTISASGNNKSGSGSGVIVSEDGYVLTNQHVATLGGASDKATIEVQTADGTTYPAKLVGQDPLYDLAVVKLENTNGKKFTPITFANMDDVNVGSDAIAIGAPLGLPNTVSTGIISNRERSISIASSAVKSAPEADGGESDPHQFQIPGQEQQKQPSGRISINVLQTDASINHGNSGGALVNNKGELIGINVAIYAPSEDSGSIGLGFAVPGNIAQRVAQELMSNGKASHGQLGLLARSQPSNEGRSAIFTEGAVVSEVPSDSPAGQAGIQKGDVITKVGGKRMNDAVDLTATIRSYAAGTKVPVTIRRDGQERTVEVTLGSADA</sequence>
<feature type="transmembrane region" description="Helical" evidence="5">
    <location>
        <begin position="114"/>
        <end position="138"/>
    </location>
</feature>
<feature type="region of interest" description="Disordered" evidence="4">
    <location>
        <begin position="304"/>
        <end position="335"/>
    </location>
</feature>
<evidence type="ECO:0000256" key="4">
    <source>
        <dbReference type="SAM" id="MobiDB-lite"/>
    </source>
</evidence>
<feature type="compositionally biased region" description="Polar residues" evidence="4">
    <location>
        <begin position="325"/>
        <end position="335"/>
    </location>
</feature>
<keyword evidence="5" id="KW-1133">Transmembrane helix</keyword>
<keyword evidence="3" id="KW-0378">Hydrolase</keyword>
<evidence type="ECO:0000259" key="6">
    <source>
        <dbReference type="PROSITE" id="PS50106"/>
    </source>
</evidence>
<dbReference type="InterPro" id="IPR001940">
    <property type="entry name" value="Peptidase_S1C"/>
</dbReference>
<dbReference type="SUPFAM" id="SSF50156">
    <property type="entry name" value="PDZ domain-like"/>
    <property type="match status" value="1"/>
</dbReference>
<dbReference type="InterPro" id="IPR009003">
    <property type="entry name" value="Peptidase_S1_PA"/>
</dbReference>
<dbReference type="RefSeq" id="WP_285332475.1">
    <property type="nucleotide sequence ID" value="NZ_JASODW010000001.1"/>
</dbReference>
<feature type="compositionally biased region" description="Low complexity" evidence="4">
    <location>
        <begin position="51"/>
        <end position="75"/>
    </location>
</feature>
<feature type="compositionally biased region" description="Basic and acidic residues" evidence="4">
    <location>
        <begin position="1"/>
        <end position="13"/>
    </location>
</feature>
<dbReference type="GO" id="GO:0006508">
    <property type="term" value="P:proteolysis"/>
    <property type="evidence" value="ECO:0007669"/>
    <property type="project" value="UniProtKB-KW"/>
</dbReference>
<keyword evidence="5" id="KW-0472">Membrane</keyword>
<dbReference type="Pfam" id="PF13365">
    <property type="entry name" value="Trypsin_2"/>
    <property type="match status" value="1"/>
</dbReference>
<proteinExistence type="inferred from homology"/>
<protein>
    <submittedName>
        <fullName evidence="7">Trypsin-like peptidase domain-containing protein</fullName>
    </submittedName>
</protein>
<dbReference type="InterPro" id="IPR001478">
    <property type="entry name" value="PDZ"/>
</dbReference>
<name>A0AAP4FG57_9MICC</name>
<dbReference type="SMART" id="SM00228">
    <property type="entry name" value="PDZ"/>
    <property type="match status" value="1"/>
</dbReference>
<dbReference type="InterPro" id="IPR043504">
    <property type="entry name" value="Peptidase_S1_PA_chymotrypsin"/>
</dbReference>